<dbReference type="OrthoDB" id="18027at10239"/>
<organism evidence="1 3">
    <name type="scientific">Yersinia phage fHe-Yen9-04</name>
    <dbReference type="NCBI Taxonomy" id="2052742"/>
    <lineage>
        <taxon>Viruses</taxon>
        <taxon>Duplodnaviria</taxon>
        <taxon>Heunggongvirae</taxon>
        <taxon>Uroviricota</taxon>
        <taxon>Caudoviricetes</taxon>
        <taxon>Eneladusvirus</taxon>
        <taxon>Eneladusvirus Yen904</taxon>
    </lineage>
</organism>
<reference evidence="2 4" key="3">
    <citation type="submission" date="2019-06" db="EMBL/GenBank/DDBJ databases">
        <authorList>
            <person name="Bower L."/>
            <person name="Leinonen R."/>
        </authorList>
    </citation>
    <scope>NUCLEOTIDE SEQUENCE [LARGE SCALE GENOMIC DNA]</scope>
</reference>
<dbReference type="Proteomes" id="UP000240931">
    <property type="component" value="Segment"/>
</dbReference>
<keyword evidence="3" id="KW-1185">Reference proteome</keyword>
<evidence type="ECO:0000313" key="1">
    <source>
        <dbReference type="EMBL" id="SOK58326.1"/>
    </source>
</evidence>
<accession>A0A2C9CX62</accession>
<evidence type="ECO:0000313" key="3">
    <source>
        <dbReference type="Proteomes" id="UP000240931"/>
    </source>
</evidence>
<dbReference type="KEGG" id="vg:40100467"/>
<dbReference type="Proteomes" id="UP000317227">
    <property type="component" value="Segment"/>
</dbReference>
<reference evidence="1" key="2">
    <citation type="submission" date="2017-10" db="EMBL/GenBank/DDBJ databases">
        <authorList>
            <person name="Banno H."/>
            <person name="Chua N.-H."/>
        </authorList>
    </citation>
    <scope>NUCLEOTIDE SEQUENCE [LARGE SCALE GENOMIC DNA]</scope>
</reference>
<dbReference type="EMBL" id="LR596615">
    <property type="protein sequence ID" value="VUE36095.1"/>
    <property type="molecule type" value="Genomic_DNA"/>
</dbReference>
<dbReference type="GeneID" id="40100467"/>
<sequence length="175" mass="21014">MKIVYKCKDTDQVLTSVDMSTFNGYMIQVENGNKISNITELSNNFVLSKIELRPTKKPLIHKVEYNGHIEYRYNNNNVSSVYYEFNNKKYGEYQKYDLNGVLLDRIFYFDGLDITTEIMQFIGYKNGLTSFKDYKFKEDELFNIMMKYGFYFRFCNDSERESSDFDRINEYCQYI</sequence>
<dbReference type="RefSeq" id="YP_009623659.1">
    <property type="nucleotide sequence ID" value="NC_042116.1"/>
</dbReference>
<dbReference type="EMBL" id="LT960551">
    <property type="protein sequence ID" value="SOK58326.1"/>
    <property type="molecule type" value="Genomic_DNA"/>
</dbReference>
<evidence type="ECO:0000313" key="2">
    <source>
        <dbReference type="EMBL" id="VUE36095.1"/>
    </source>
</evidence>
<gene>
    <name evidence="1" type="primary">g049</name>
</gene>
<protein>
    <submittedName>
        <fullName evidence="1">Uncharacterized protein</fullName>
    </submittedName>
</protein>
<name>A0A2C9CX62_9CAUD</name>
<proteinExistence type="predicted"/>
<reference evidence="3" key="1">
    <citation type="submission" date="2017-10" db="EMBL/GenBank/DDBJ databases">
        <authorList>
            <person name="Skurnik M."/>
        </authorList>
    </citation>
    <scope>NUCLEOTIDE SEQUENCE [LARGE SCALE GENOMIC DNA]</scope>
</reference>
<evidence type="ECO:0000313" key="4">
    <source>
        <dbReference type="Proteomes" id="UP000317227"/>
    </source>
</evidence>